<sequence>MSPGVTQIVLVDDLATPVGEGGSHEGLPTPVNLDLKWVLGHVPQKEFALQRVSPTLRPLSLPPALALGTALDRVLRLPAVASKRWLTNKVGPRVTSVSSRCHLGLPMSPHVIPYPPVPSMSCVTHVPSPTMTSKR</sequence>
<dbReference type="Proteomes" id="UP000190648">
    <property type="component" value="Unassembled WGS sequence"/>
</dbReference>
<dbReference type="AlphaFoldDB" id="A0A1V4K3C7"/>
<keyword evidence="2" id="KW-1185">Reference proteome</keyword>
<dbReference type="GO" id="GO:0004642">
    <property type="term" value="F:phosphoribosylformylglycinamidine synthase activity"/>
    <property type="evidence" value="ECO:0007669"/>
    <property type="project" value="TreeGrafter"/>
</dbReference>
<proteinExistence type="predicted"/>
<accession>A0A1V4K3C7</accession>
<organism evidence="1 2">
    <name type="scientific">Patagioenas fasciata monilis</name>
    <dbReference type="NCBI Taxonomy" id="372326"/>
    <lineage>
        <taxon>Eukaryota</taxon>
        <taxon>Metazoa</taxon>
        <taxon>Chordata</taxon>
        <taxon>Craniata</taxon>
        <taxon>Vertebrata</taxon>
        <taxon>Euteleostomi</taxon>
        <taxon>Archelosauria</taxon>
        <taxon>Archosauria</taxon>
        <taxon>Dinosauria</taxon>
        <taxon>Saurischia</taxon>
        <taxon>Theropoda</taxon>
        <taxon>Coelurosauria</taxon>
        <taxon>Aves</taxon>
        <taxon>Neognathae</taxon>
        <taxon>Neoaves</taxon>
        <taxon>Columbimorphae</taxon>
        <taxon>Columbiformes</taxon>
        <taxon>Columbidae</taxon>
        <taxon>Patagioenas</taxon>
    </lineage>
</organism>
<dbReference type="OrthoDB" id="9396062at2759"/>
<reference evidence="1 2" key="1">
    <citation type="submission" date="2016-02" db="EMBL/GenBank/DDBJ databases">
        <title>Band-tailed pigeon sequencing and assembly.</title>
        <authorList>
            <person name="Soares A.E."/>
            <person name="Novak B.J."/>
            <person name="Rice E.S."/>
            <person name="O'Connell B."/>
            <person name="Chang D."/>
            <person name="Weber S."/>
            <person name="Shapiro B."/>
        </authorList>
    </citation>
    <scope>NUCLEOTIDE SEQUENCE [LARGE SCALE GENOMIC DNA]</scope>
    <source>
        <strain evidence="1">BTP2013</strain>
        <tissue evidence="1">Blood</tissue>
    </source>
</reference>
<name>A0A1V4K3C7_PATFA</name>
<gene>
    <name evidence="1" type="ORF">AV530_014895</name>
</gene>
<dbReference type="GO" id="GO:0006164">
    <property type="term" value="P:purine nucleotide biosynthetic process"/>
    <property type="evidence" value="ECO:0007669"/>
    <property type="project" value="TreeGrafter"/>
</dbReference>
<dbReference type="PANTHER" id="PTHR10099">
    <property type="entry name" value="PHOSPHORIBOSYLFORMYLGLYCINAMIDINE SYNTHASE"/>
    <property type="match status" value="1"/>
</dbReference>
<dbReference type="PANTHER" id="PTHR10099:SF1">
    <property type="entry name" value="PHOSPHORIBOSYLFORMYLGLYCINAMIDINE SYNTHASE"/>
    <property type="match status" value="1"/>
</dbReference>
<dbReference type="EMBL" id="LSYS01004924">
    <property type="protein sequence ID" value="OPJ78881.1"/>
    <property type="molecule type" value="Genomic_DNA"/>
</dbReference>
<evidence type="ECO:0000313" key="2">
    <source>
        <dbReference type="Proteomes" id="UP000190648"/>
    </source>
</evidence>
<comment type="caution">
    <text evidence="1">The sequence shown here is derived from an EMBL/GenBank/DDBJ whole genome shotgun (WGS) entry which is preliminary data.</text>
</comment>
<dbReference type="STRING" id="372326.A0A1V4K3C7"/>
<protein>
    <submittedName>
        <fullName evidence="1">Uncharacterized protein</fullName>
    </submittedName>
</protein>
<evidence type="ECO:0000313" key="1">
    <source>
        <dbReference type="EMBL" id="OPJ78881.1"/>
    </source>
</evidence>
<dbReference type="GO" id="GO:0005737">
    <property type="term" value="C:cytoplasm"/>
    <property type="evidence" value="ECO:0007669"/>
    <property type="project" value="TreeGrafter"/>
</dbReference>